<proteinExistence type="predicted"/>
<dbReference type="InterPro" id="IPR006909">
    <property type="entry name" value="Rad21/Rec8_C_eu"/>
</dbReference>
<feature type="region of interest" description="Disordered" evidence="4">
    <location>
        <begin position="308"/>
        <end position="369"/>
    </location>
</feature>
<keyword evidence="2" id="KW-0159">Chromosome partition</keyword>
<evidence type="ECO:0000313" key="8">
    <source>
        <dbReference type="RefSeq" id="XP_026062664.1"/>
    </source>
</evidence>
<evidence type="ECO:0000259" key="5">
    <source>
        <dbReference type="Pfam" id="PF04824"/>
    </source>
</evidence>
<dbReference type="CDD" id="cd21794">
    <property type="entry name" value="Rad21_Rec8_M_Rec8"/>
    <property type="match status" value="1"/>
</dbReference>
<organism evidence="7 8">
    <name type="scientific">Carassius auratus</name>
    <name type="common">Goldfish</name>
    <dbReference type="NCBI Taxonomy" id="7957"/>
    <lineage>
        <taxon>Eukaryota</taxon>
        <taxon>Metazoa</taxon>
        <taxon>Chordata</taxon>
        <taxon>Craniata</taxon>
        <taxon>Vertebrata</taxon>
        <taxon>Euteleostomi</taxon>
        <taxon>Actinopterygii</taxon>
        <taxon>Neopterygii</taxon>
        <taxon>Teleostei</taxon>
        <taxon>Ostariophysi</taxon>
        <taxon>Cypriniformes</taxon>
        <taxon>Cyprinidae</taxon>
        <taxon>Cyprininae</taxon>
        <taxon>Carassius</taxon>
    </lineage>
</organism>
<dbReference type="GO" id="GO:0003682">
    <property type="term" value="F:chromatin binding"/>
    <property type="evidence" value="ECO:0007669"/>
    <property type="project" value="TreeGrafter"/>
</dbReference>
<keyword evidence="7" id="KW-1185">Reference proteome</keyword>
<evidence type="ECO:0000313" key="7">
    <source>
        <dbReference type="Proteomes" id="UP000515129"/>
    </source>
</evidence>
<gene>
    <name evidence="8" type="primary">LOC113046044</name>
</gene>
<dbReference type="GeneID" id="113046044"/>
<dbReference type="Proteomes" id="UP000515129">
    <property type="component" value="Chromosome 27"/>
</dbReference>
<feature type="compositionally biased region" description="Basic and acidic residues" evidence="4">
    <location>
        <begin position="248"/>
        <end position="269"/>
    </location>
</feature>
<comment type="subcellular location">
    <subcellularLocation>
        <location evidence="1">Nucleus</location>
    </subcellularLocation>
</comment>
<dbReference type="PANTHER" id="PTHR12585:SF27">
    <property type="entry name" value="MEIOTIC RECOMBINATION PROTEIN REC8 HOMOLOG"/>
    <property type="match status" value="1"/>
</dbReference>
<dbReference type="OrthoDB" id="10071381at2759"/>
<dbReference type="GO" id="GO:0007059">
    <property type="term" value="P:chromosome segregation"/>
    <property type="evidence" value="ECO:0007669"/>
    <property type="project" value="UniProtKB-KW"/>
</dbReference>
<sequence>MFFYPTVLNHRTGCFATIWLAATKGRKISRRDLLKVNVQRTCCDIMDYVLVRVPPPVLGLPRPRFSLYLSSQLQYGVVLVYHRQCAFLLEDTQGAIDRLLRLNMKSNIDMRDEETRQSHMIPDAAALFDETEGARDPFFGVMETGYGLPSPSSLFQRMEEVLPDQAPPTREPTPPSDGITASQESITLTEREPVIMPEPEFEGADLQESDMIELLLEQPDHFLERDDERQLEIDREREQIEKETEEDREPRMPDEREQERAALEREAARDLTTSVSLDLAQITGASSQEAVLLPEEDLGLPMEMPVLEEREKTPVSVSVPIPSPPPGEEEKVGVEPREERAVRERSPDLEPAVARPASPTERRKRRRQLFFIDENTQISQEEMRARIDDVETETRPLASLVKPPFEKKGAKELLENPCMSLPPEILALWKQAAVLRPIPPSRQRREVPVAEEIPEREQERPEPGQREEEERELSSKEIPREMLESGLFQQETPASLVVLETTDKDFSPLETPEMRRSPVPEIQFGLEGIPEERVPEMEDITKDIEEQLRPQDVIEGLVTFHSLLPPQASRRIVAQMFLRLLEEIVTGLVTVRQDEPYGDIFISQL</sequence>
<dbReference type="PANTHER" id="PTHR12585">
    <property type="entry name" value="SCC1 / RAD21 FAMILY MEMBER"/>
    <property type="match status" value="1"/>
</dbReference>
<name>A0A6P6JS31_CARAU</name>
<dbReference type="AlphaFoldDB" id="A0A6P6JS31"/>
<feature type="region of interest" description="Disordered" evidence="4">
    <location>
        <begin position="220"/>
        <end position="273"/>
    </location>
</feature>
<dbReference type="GO" id="GO:0030893">
    <property type="term" value="C:meiotic cohesin complex"/>
    <property type="evidence" value="ECO:0007669"/>
    <property type="project" value="TreeGrafter"/>
</dbReference>
<feature type="domain" description="Rad21/Rec8-like protein C-terminal eukaryotic" evidence="5">
    <location>
        <begin position="556"/>
        <end position="603"/>
    </location>
</feature>
<dbReference type="InterPro" id="IPR006910">
    <property type="entry name" value="Rad21_Rec8_N"/>
</dbReference>
<dbReference type="GO" id="GO:0051177">
    <property type="term" value="P:meiotic sister chromatid cohesion"/>
    <property type="evidence" value="ECO:0007669"/>
    <property type="project" value="TreeGrafter"/>
</dbReference>
<feature type="compositionally biased region" description="Pro residues" evidence="4">
    <location>
        <begin position="165"/>
        <end position="175"/>
    </location>
</feature>
<feature type="compositionally biased region" description="Basic and acidic residues" evidence="4">
    <location>
        <begin position="443"/>
        <end position="476"/>
    </location>
</feature>
<feature type="region of interest" description="Disordered" evidence="4">
    <location>
        <begin position="437"/>
        <end position="476"/>
    </location>
</feature>
<keyword evidence="3" id="KW-0539">Nucleus</keyword>
<dbReference type="KEGG" id="caua:113046044"/>
<dbReference type="Pfam" id="PF04825">
    <property type="entry name" value="Rad21_Rec8_N"/>
    <property type="match status" value="1"/>
</dbReference>
<dbReference type="InterPro" id="IPR039781">
    <property type="entry name" value="Rad21/Rec8-like"/>
</dbReference>
<dbReference type="Pfam" id="PF04824">
    <property type="entry name" value="Rad21_Rec8"/>
    <property type="match status" value="1"/>
</dbReference>
<dbReference type="RefSeq" id="XP_026062664.1">
    <property type="nucleotide sequence ID" value="XM_026206879.1"/>
</dbReference>
<feature type="compositionally biased region" description="Basic and acidic residues" evidence="4">
    <location>
        <begin position="328"/>
        <end position="348"/>
    </location>
</feature>
<evidence type="ECO:0000256" key="1">
    <source>
        <dbReference type="ARBA" id="ARBA00004123"/>
    </source>
</evidence>
<feature type="region of interest" description="Disordered" evidence="4">
    <location>
        <begin position="164"/>
        <end position="187"/>
    </location>
</feature>
<evidence type="ECO:0000256" key="3">
    <source>
        <dbReference type="ARBA" id="ARBA00023242"/>
    </source>
</evidence>
<accession>A0A6P6JS31</accession>
<dbReference type="GO" id="GO:0006302">
    <property type="term" value="P:double-strand break repair"/>
    <property type="evidence" value="ECO:0007669"/>
    <property type="project" value="TreeGrafter"/>
</dbReference>
<protein>
    <submittedName>
        <fullName evidence="8">Meiotic recombination protein REC8 homolog</fullName>
    </submittedName>
</protein>
<evidence type="ECO:0000259" key="6">
    <source>
        <dbReference type="Pfam" id="PF04825"/>
    </source>
</evidence>
<feature type="domain" description="Rad21/Rec8-like protein N-terminal" evidence="6">
    <location>
        <begin position="1"/>
        <end position="117"/>
    </location>
</feature>
<dbReference type="GO" id="GO:0005634">
    <property type="term" value="C:nucleus"/>
    <property type="evidence" value="ECO:0007669"/>
    <property type="project" value="UniProtKB-SubCell"/>
</dbReference>
<evidence type="ECO:0000256" key="2">
    <source>
        <dbReference type="ARBA" id="ARBA00022829"/>
    </source>
</evidence>
<evidence type="ECO:0000256" key="4">
    <source>
        <dbReference type="SAM" id="MobiDB-lite"/>
    </source>
</evidence>
<reference evidence="8" key="1">
    <citation type="submission" date="2025-08" db="UniProtKB">
        <authorList>
            <consortium name="RefSeq"/>
        </authorList>
    </citation>
    <scope>IDENTIFICATION</scope>
    <source>
        <strain evidence="8">Wakin</strain>
        <tissue evidence="8">Muscle</tissue>
    </source>
</reference>
<feature type="compositionally biased region" description="Basic and acidic residues" evidence="4">
    <location>
        <begin position="220"/>
        <end position="242"/>
    </location>
</feature>